<evidence type="ECO:0000313" key="6">
    <source>
        <dbReference type="Proteomes" id="UP001174909"/>
    </source>
</evidence>
<dbReference type="EMBL" id="CASHTH010000409">
    <property type="protein sequence ID" value="CAI8000641.1"/>
    <property type="molecule type" value="Genomic_DNA"/>
</dbReference>
<dbReference type="CDD" id="cd00609">
    <property type="entry name" value="AAT_like"/>
    <property type="match status" value="1"/>
</dbReference>
<dbReference type="PANTHER" id="PTHR42832:SF1">
    <property type="entry name" value="GLUTAMATE-PYRUVATE AMINOTRANSFERASE ALAC"/>
    <property type="match status" value="1"/>
</dbReference>
<keyword evidence="2 5" id="KW-0032">Aminotransferase</keyword>
<feature type="domain" description="Aminotransferase class I/classII large" evidence="4">
    <location>
        <begin position="32"/>
        <end position="332"/>
    </location>
</feature>
<gene>
    <name evidence="5" type="ORF">GBAR_LOCUS2997</name>
</gene>
<accession>A0AA35R3B7</accession>
<dbReference type="InterPro" id="IPR015422">
    <property type="entry name" value="PyrdxlP-dep_Trfase_small"/>
</dbReference>
<dbReference type="AlphaFoldDB" id="A0AA35R3B7"/>
<dbReference type="SUPFAM" id="SSF53383">
    <property type="entry name" value="PLP-dependent transferases"/>
    <property type="match status" value="1"/>
</dbReference>
<dbReference type="Proteomes" id="UP001174909">
    <property type="component" value="Unassembled WGS sequence"/>
</dbReference>
<evidence type="ECO:0000313" key="5">
    <source>
        <dbReference type="EMBL" id="CAI8000641.1"/>
    </source>
</evidence>
<dbReference type="InterPro" id="IPR050881">
    <property type="entry name" value="LL-DAP_aminotransferase"/>
</dbReference>
<comment type="caution">
    <text evidence="5">The sequence shown here is derived from an EMBL/GenBank/DDBJ whole genome shotgun (WGS) entry which is preliminary data.</text>
</comment>
<protein>
    <submittedName>
        <fullName evidence="5">Glutamate-pyruvate aminotransferase AlaC</fullName>
    </submittedName>
</protein>
<dbReference type="InterPro" id="IPR004839">
    <property type="entry name" value="Aminotransferase_I/II_large"/>
</dbReference>
<evidence type="ECO:0000256" key="2">
    <source>
        <dbReference type="ARBA" id="ARBA00022576"/>
    </source>
</evidence>
<name>A0AA35R3B7_GEOBA</name>
<dbReference type="Gene3D" id="3.90.1150.10">
    <property type="entry name" value="Aspartate Aminotransferase, domain 1"/>
    <property type="match status" value="1"/>
</dbReference>
<keyword evidence="3" id="KW-0808">Transferase</keyword>
<comment type="cofactor">
    <cofactor evidence="1">
        <name>pyridoxal 5'-phosphate</name>
        <dbReference type="ChEBI" id="CHEBI:597326"/>
    </cofactor>
</comment>
<dbReference type="GO" id="GO:0008483">
    <property type="term" value="F:transaminase activity"/>
    <property type="evidence" value="ECO:0007669"/>
    <property type="project" value="UniProtKB-KW"/>
</dbReference>
<dbReference type="InterPro" id="IPR015424">
    <property type="entry name" value="PyrdxlP-dep_Trfase"/>
</dbReference>
<evidence type="ECO:0000256" key="3">
    <source>
        <dbReference type="ARBA" id="ARBA00022679"/>
    </source>
</evidence>
<dbReference type="Pfam" id="PF00155">
    <property type="entry name" value="Aminotran_1_2"/>
    <property type="match status" value="1"/>
</dbReference>
<organism evidence="5 6">
    <name type="scientific">Geodia barretti</name>
    <name type="common">Barrett's horny sponge</name>
    <dbReference type="NCBI Taxonomy" id="519541"/>
    <lineage>
        <taxon>Eukaryota</taxon>
        <taxon>Metazoa</taxon>
        <taxon>Porifera</taxon>
        <taxon>Demospongiae</taxon>
        <taxon>Heteroscleromorpha</taxon>
        <taxon>Tetractinellida</taxon>
        <taxon>Astrophorina</taxon>
        <taxon>Geodiidae</taxon>
        <taxon>Geodia</taxon>
    </lineage>
</organism>
<reference evidence="5" key="1">
    <citation type="submission" date="2023-03" db="EMBL/GenBank/DDBJ databases">
        <authorList>
            <person name="Steffen K."/>
            <person name="Cardenas P."/>
        </authorList>
    </citation>
    <scope>NUCLEOTIDE SEQUENCE</scope>
</reference>
<dbReference type="GO" id="GO:0030170">
    <property type="term" value="F:pyridoxal phosphate binding"/>
    <property type="evidence" value="ECO:0007669"/>
    <property type="project" value="InterPro"/>
</dbReference>
<dbReference type="PANTHER" id="PTHR42832">
    <property type="entry name" value="AMINO ACID AMINOTRANSFERASE"/>
    <property type="match status" value="1"/>
</dbReference>
<evidence type="ECO:0000259" key="4">
    <source>
        <dbReference type="Pfam" id="PF00155"/>
    </source>
</evidence>
<dbReference type="InterPro" id="IPR015421">
    <property type="entry name" value="PyrdxlP-dep_Trfase_major"/>
</dbReference>
<proteinExistence type="predicted"/>
<keyword evidence="6" id="KW-1185">Reference proteome</keyword>
<sequence length="370" mass="41948">MQINSRRIERLPPYVFHEVNARKMYLRRKGVDIIDLGMGNPDQPTPPHIIDKLAEVVRDPKTHGYSPSAGLPALRRAICRHYKRRFDVDLDPESEAIVTIGSKEGLAHICLALLDPGDLAIVPNPAYPLHLYGVAIANGNVFSLPLRPEKEFVPDLQMIPRELWPKPKVMIFNFPHNPTTATVDISFFEEIVDFARRQNIIVIHDMAYSDIAFDDTRVPSLLQVKGAKEIGVEFYTMSKSYNMAGWRVGFCLGNPKVIKALSIIKNYYDYGVFTPIQVAAIAALDGPQDCVQQSSAMYQSRRDTLVEGLNRIGWPVNKPKASMFVWAPIPEKYRYLGSMNFPSSSWKKPNSRFLPVLVLGIWARDMYAFR</sequence>
<evidence type="ECO:0000256" key="1">
    <source>
        <dbReference type="ARBA" id="ARBA00001933"/>
    </source>
</evidence>
<dbReference type="Gene3D" id="3.40.640.10">
    <property type="entry name" value="Type I PLP-dependent aspartate aminotransferase-like (Major domain)"/>
    <property type="match status" value="1"/>
</dbReference>